<reference evidence="6" key="1">
    <citation type="submission" date="2012-04" db="EMBL/GenBank/DDBJ databases">
        <title>The Genome Sequence of Loa loa.</title>
        <authorList>
            <consortium name="The Broad Institute Genome Sequencing Platform"/>
            <consortium name="Broad Institute Genome Sequencing Center for Infectious Disease"/>
            <person name="Nutman T.B."/>
            <person name="Fink D.L."/>
            <person name="Russ C."/>
            <person name="Young S."/>
            <person name="Zeng Q."/>
            <person name="Gargeya S."/>
            <person name="Alvarado L."/>
            <person name="Berlin A."/>
            <person name="Chapman S.B."/>
            <person name="Chen Z."/>
            <person name="Freedman E."/>
            <person name="Gellesch M."/>
            <person name="Goldberg J."/>
            <person name="Griggs A."/>
            <person name="Gujja S."/>
            <person name="Heilman E.R."/>
            <person name="Heiman D."/>
            <person name="Howarth C."/>
            <person name="Mehta T."/>
            <person name="Neiman D."/>
            <person name="Pearson M."/>
            <person name="Roberts A."/>
            <person name="Saif S."/>
            <person name="Shea T."/>
            <person name="Shenoy N."/>
            <person name="Sisk P."/>
            <person name="Stolte C."/>
            <person name="Sykes S."/>
            <person name="White J."/>
            <person name="Yandava C."/>
            <person name="Haas B."/>
            <person name="Henn M.R."/>
            <person name="Nusbaum C."/>
            <person name="Birren B."/>
        </authorList>
    </citation>
    <scope>NUCLEOTIDE SEQUENCE [LARGE SCALE GENOMIC DNA]</scope>
</reference>
<feature type="domain" description="C2H2-type" evidence="5">
    <location>
        <begin position="164"/>
        <end position="193"/>
    </location>
</feature>
<dbReference type="Gene3D" id="3.30.160.60">
    <property type="entry name" value="Classic Zinc Finger"/>
    <property type="match status" value="3"/>
</dbReference>
<gene>
    <name evidence="6" type="ORF">LOAG_17097</name>
</gene>
<dbReference type="EMBL" id="JH712104">
    <property type="protein sequence ID" value="EJD75845.1"/>
    <property type="molecule type" value="Genomic_DNA"/>
</dbReference>
<dbReference type="KEGG" id="loa:LOAG_17097"/>
<dbReference type="SUPFAM" id="SSF57667">
    <property type="entry name" value="beta-beta-alpha zinc fingers"/>
    <property type="match status" value="2"/>
</dbReference>
<evidence type="ECO:0000313" key="6">
    <source>
        <dbReference type="EMBL" id="EJD75845.1"/>
    </source>
</evidence>
<keyword evidence="3" id="KW-0862">Zinc</keyword>
<dbReference type="PROSITE" id="PS50157">
    <property type="entry name" value="ZINC_FINGER_C2H2_2"/>
    <property type="match status" value="3"/>
</dbReference>
<dbReference type="GO" id="GO:0008270">
    <property type="term" value="F:zinc ion binding"/>
    <property type="evidence" value="ECO:0007669"/>
    <property type="project" value="UniProtKB-KW"/>
</dbReference>
<keyword evidence="2 4" id="KW-0863">Zinc-finger</keyword>
<dbReference type="Pfam" id="PF00096">
    <property type="entry name" value="zf-C2H2"/>
    <property type="match status" value="2"/>
</dbReference>
<evidence type="ECO:0000256" key="2">
    <source>
        <dbReference type="ARBA" id="ARBA00022771"/>
    </source>
</evidence>
<dbReference type="GeneID" id="9948395"/>
<dbReference type="InterPro" id="IPR013087">
    <property type="entry name" value="Znf_C2H2_type"/>
</dbReference>
<dbReference type="PANTHER" id="PTHR23235:SF156">
    <property type="entry name" value="KRUPPEL-LIKE FACTOR 18"/>
    <property type="match status" value="1"/>
</dbReference>
<evidence type="ECO:0000259" key="5">
    <source>
        <dbReference type="PROSITE" id="PS50157"/>
    </source>
</evidence>
<evidence type="ECO:0000256" key="4">
    <source>
        <dbReference type="PROSITE-ProRule" id="PRU00042"/>
    </source>
</evidence>
<dbReference type="InterPro" id="IPR036236">
    <property type="entry name" value="Znf_C2H2_sf"/>
</dbReference>
<dbReference type="OMA" id="HECVYPG"/>
<protein>
    <recommendedName>
        <fullName evidence="5">C2H2-type domain-containing protein</fullName>
    </recommendedName>
</protein>
<dbReference type="InParanoid" id="A0A1S0UJU0"/>
<feature type="domain" description="C2H2-type" evidence="5">
    <location>
        <begin position="134"/>
        <end position="163"/>
    </location>
</feature>
<evidence type="ECO:0000256" key="3">
    <source>
        <dbReference type="ARBA" id="ARBA00022833"/>
    </source>
</evidence>
<dbReference type="RefSeq" id="XP_020306680.1">
    <property type="nucleotide sequence ID" value="XM_020449757.1"/>
</dbReference>
<organism evidence="6">
    <name type="scientific">Loa loa</name>
    <name type="common">Eye worm</name>
    <name type="synonym">Filaria loa</name>
    <dbReference type="NCBI Taxonomy" id="7209"/>
    <lineage>
        <taxon>Eukaryota</taxon>
        <taxon>Metazoa</taxon>
        <taxon>Ecdysozoa</taxon>
        <taxon>Nematoda</taxon>
        <taxon>Chromadorea</taxon>
        <taxon>Rhabditida</taxon>
        <taxon>Spirurina</taxon>
        <taxon>Spiruromorpha</taxon>
        <taxon>Filarioidea</taxon>
        <taxon>Onchocercidae</taxon>
        <taxon>Loa</taxon>
    </lineage>
</organism>
<dbReference type="GO" id="GO:0000978">
    <property type="term" value="F:RNA polymerase II cis-regulatory region sequence-specific DNA binding"/>
    <property type="evidence" value="ECO:0007669"/>
    <property type="project" value="TreeGrafter"/>
</dbReference>
<sequence>MLNRTLCDPPIALSLPPTPKKREIKHKETIDEDRAEEASECLLYPLLFPPKLESVSHAPILSSPYTRSIDGLSKTEMKNLPINSQLSTITSRKIRTVNTPTMSELARLIKINSSAKEKRGTDGGRLLKKNCSIHECVYPGCYKKYSKSSHLKAHMRIHSGERPYRCSWPSCLWRFARSDELTRHYRKHTGDRPFNCTLCCRSFSRSDHLKLHVRRHYSG</sequence>
<evidence type="ECO:0000256" key="1">
    <source>
        <dbReference type="ARBA" id="ARBA00022723"/>
    </source>
</evidence>
<proteinExistence type="predicted"/>
<dbReference type="PROSITE" id="PS00028">
    <property type="entry name" value="ZINC_FINGER_C2H2_1"/>
    <property type="match status" value="3"/>
</dbReference>
<feature type="domain" description="C2H2-type" evidence="5">
    <location>
        <begin position="194"/>
        <end position="219"/>
    </location>
</feature>
<dbReference type="OrthoDB" id="4748970at2759"/>
<dbReference type="FunFam" id="3.30.160.60:FF:000007">
    <property type="entry name" value="Basic krueppel-like factor 3"/>
    <property type="match status" value="1"/>
</dbReference>
<dbReference type="PANTHER" id="PTHR23235">
    <property type="entry name" value="KRUEPPEL-LIKE TRANSCRIPTION FACTOR"/>
    <property type="match status" value="1"/>
</dbReference>
<dbReference type="GO" id="GO:0000981">
    <property type="term" value="F:DNA-binding transcription factor activity, RNA polymerase II-specific"/>
    <property type="evidence" value="ECO:0007669"/>
    <property type="project" value="TreeGrafter"/>
</dbReference>
<accession>A0A1S0UJU0</accession>
<dbReference type="CTD" id="9948395"/>
<name>A0A1S0UJU0_LOALO</name>
<dbReference type="SMART" id="SM00355">
    <property type="entry name" value="ZnF_C2H2"/>
    <property type="match status" value="3"/>
</dbReference>
<keyword evidence="1" id="KW-0479">Metal-binding</keyword>
<dbReference type="AlphaFoldDB" id="A0A1S0UJU0"/>